<dbReference type="Gene3D" id="3.20.20.70">
    <property type="entry name" value="Aldolase class I"/>
    <property type="match status" value="1"/>
</dbReference>
<dbReference type="Proteomes" id="UP000198386">
    <property type="component" value="Unassembled WGS sequence"/>
</dbReference>
<dbReference type="InterPro" id="IPR017853">
    <property type="entry name" value="GH"/>
</dbReference>
<dbReference type="OrthoDB" id="9758822at2"/>
<dbReference type="CDD" id="cd14791">
    <property type="entry name" value="GH36"/>
    <property type="match status" value="1"/>
</dbReference>
<feature type="active site" description="Nucleophile" evidence="6">
    <location>
        <position position="460"/>
    </location>
</feature>
<comment type="catalytic activity">
    <reaction evidence="1 5">
        <text>Hydrolysis of terminal, non-reducing alpha-D-galactose residues in alpha-D-galactosides, including galactose oligosaccharides, galactomannans and galactolipids.</text>
        <dbReference type="EC" id="3.2.1.22"/>
    </reaction>
</comment>
<dbReference type="FunFam" id="3.20.20.70:FF:000118">
    <property type="entry name" value="Alpha-galactosidase"/>
    <property type="match status" value="1"/>
</dbReference>
<evidence type="ECO:0000256" key="2">
    <source>
        <dbReference type="ARBA" id="ARBA00012755"/>
    </source>
</evidence>
<feature type="domain" description="Glycosyl hydrolase family 36 C-terminal" evidence="7">
    <location>
        <begin position="629"/>
        <end position="711"/>
    </location>
</feature>
<evidence type="ECO:0000256" key="3">
    <source>
        <dbReference type="ARBA" id="ARBA00022801"/>
    </source>
</evidence>
<dbReference type="PRINTS" id="PR00743">
    <property type="entry name" value="GLHYDRLASE36"/>
</dbReference>
<dbReference type="Pfam" id="PF16875">
    <property type="entry name" value="Glyco_hydro_36N"/>
    <property type="match status" value="1"/>
</dbReference>
<dbReference type="PANTHER" id="PTHR43053">
    <property type="entry name" value="GLYCOSIDASE FAMILY 31"/>
    <property type="match status" value="1"/>
</dbReference>
<evidence type="ECO:0000256" key="4">
    <source>
        <dbReference type="ARBA" id="ARBA00023295"/>
    </source>
</evidence>
<dbReference type="PANTHER" id="PTHR43053:SF3">
    <property type="entry name" value="ALPHA-GALACTOSIDASE C-RELATED"/>
    <property type="match status" value="1"/>
</dbReference>
<reference evidence="10" key="1">
    <citation type="submission" date="2017-06" db="EMBL/GenBank/DDBJ databases">
        <authorList>
            <person name="Varghese N."/>
            <person name="Submissions S."/>
        </authorList>
    </citation>
    <scope>NUCLEOTIDE SEQUENCE [LARGE SCALE GENOMIC DNA]</scope>
    <source>
        <strain evidence="10">DSM 45423</strain>
    </source>
</reference>
<evidence type="ECO:0000259" key="7">
    <source>
        <dbReference type="Pfam" id="PF16874"/>
    </source>
</evidence>
<name>A0A239DJX8_9ACTN</name>
<dbReference type="Pfam" id="PF02065">
    <property type="entry name" value="Melibiase"/>
    <property type="match status" value="1"/>
</dbReference>
<proteinExistence type="inferred from homology"/>
<keyword evidence="10" id="KW-1185">Reference proteome</keyword>
<dbReference type="RefSeq" id="WP_089403892.1">
    <property type="nucleotide sequence ID" value="NZ_FZOH01000003.1"/>
</dbReference>
<dbReference type="PIRSF" id="PIRSF005536">
    <property type="entry name" value="Agal"/>
    <property type="match status" value="1"/>
</dbReference>
<dbReference type="PROSITE" id="PS00512">
    <property type="entry name" value="ALPHA_GALACTOSIDASE"/>
    <property type="match status" value="1"/>
</dbReference>
<feature type="active site" description="Proton donor" evidence="6">
    <location>
        <position position="526"/>
    </location>
</feature>
<dbReference type="EMBL" id="FZOH01000003">
    <property type="protein sequence ID" value="SNS32519.1"/>
    <property type="molecule type" value="Genomic_DNA"/>
</dbReference>
<dbReference type="InterPro" id="IPR013785">
    <property type="entry name" value="Aldolase_TIM"/>
</dbReference>
<protein>
    <recommendedName>
        <fullName evidence="2 5">Alpha-galactosidase</fullName>
        <ecNumber evidence="2 5">3.2.1.22</ecNumber>
    </recommendedName>
</protein>
<evidence type="ECO:0000313" key="10">
    <source>
        <dbReference type="Proteomes" id="UP000198386"/>
    </source>
</evidence>
<dbReference type="GO" id="GO:0016052">
    <property type="term" value="P:carbohydrate catabolic process"/>
    <property type="evidence" value="ECO:0007669"/>
    <property type="project" value="InterPro"/>
</dbReference>
<comment type="similarity">
    <text evidence="5">Belongs to the glycosyl hydrolase.</text>
</comment>
<dbReference type="InterPro" id="IPR000111">
    <property type="entry name" value="Glyco_hydro_27/36_CS"/>
</dbReference>
<dbReference type="GO" id="GO:0004557">
    <property type="term" value="F:alpha-galactosidase activity"/>
    <property type="evidence" value="ECO:0007669"/>
    <property type="project" value="UniProtKB-UniRule"/>
</dbReference>
<gene>
    <name evidence="9" type="ORF">SAMN04488107_2211</name>
</gene>
<organism evidence="9 10">
    <name type="scientific">Geodermatophilus saharensis</name>
    <dbReference type="NCBI Taxonomy" id="1137994"/>
    <lineage>
        <taxon>Bacteria</taxon>
        <taxon>Bacillati</taxon>
        <taxon>Actinomycetota</taxon>
        <taxon>Actinomycetes</taxon>
        <taxon>Geodermatophilales</taxon>
        <taxon>Geodermatophilaceae</taxon>
        <taxon>Geodermatophilus</taxon>
    </lineage>
</organism>
<dbReference type="Gene3D" id="2.60.40.1180">
    <property type="entry name" value="Golgi alpha-mannosidase II"/>
    <property type="match status" value="1"/>
</dbReference>
<keyword evidence="4 5" id="KW-0326">Glycosidase</keyword>
<dbReference type="InterPro" id="IPR050985">
    <property type="entry name" value="Alpha-glycosidase_related"/>
</dbReference>
<evidence type="ECO:0000256" key="6">
    <source>
        <dbReference type="PIRSR" id="PIRSR005536-1"/>
    </source>
</evidence>
<dbReference type="InterPro" id="IPR038417">
    <property type="entry name" value="Alpga-gal_N_sf"/>
</dbReference>
<dbReference type="InterPro" id="IPR013780">
    <property type="entry name" value="Glyco_hydro_b"/>
</dbReference>
<dbReference type="InterPro" id="IPR031705">
    <property type="entry name" value="Glyco_hydro_36_C"/>
</dbReference>
<evidence type="ECO:0000256" key="1">
    <source>
        <dbReference type="ARBA" id="ARBA00001255"/>
    </source>
</evidence>
<evidence type="ECO:0000259" key="8">
    <source>
        <dbReference type="Pfam" id="PF16875"/>
    </source>
</evidence>
<sequence>MPAGSPGGGRLVHWRAAGVSVVLATGPVGGLLPSIVHWGPDLGELGDDDLAALDVAATPSVGDHPTDVVVRLTPLPEHARGWVGRPGLEGSRAGRDWSPVLRLRSQEITDPGAGTARLVATADDPVAGLEALLELELTPSGLLRARARVTNTADDAAEPYRLDALRLVLPVPPRAVELLDFTGRHTMERVPQRTPFAAGLHSREVRTGRTGLDAVHLLCAGTAGFSSRSGEVWAVHLGWSGNQAHYAERLHNGARVLGAGELLLSGEVELPPGASYTSPWLYASHGQGLDAVAGRFHTWLRARPTHPARPRPVTLNTWEAVYFDHDLGRLTGLAETAARLGIERFVLDDGWFGSRRDDTSGLGDWRVSADVWPDGLHPLVDRVHELGMEFGLWVEPEMVNLDSELARAHPEWLFSAGGRVGDPSRNQHVLDLAHPGAYEHVRSHLQALLDEYDIAYLKWDHNRYLVDAGHTPHGEPGVHAQTLATYRLLDELRAANPGLEIESCASGGGRVDLGILQRTDRVWASDTNDALERQGIQRWTGLLLPPELVGTHVGPPRSHTTGRTHDLSFRAGTALWGHMGVEWDLADVPDGELEELAAWIALHKQLRPLLHRGTVVDGDHPDPQVQVHGVVAPDRGDALYALVAVGRSVTWPPGPARLPGLDPDRRYRVRLQPPGVDTGGAWPGLPPWCAGEDGVVLTGRTLALAGLQVPPVHPEHLLLVRATAVQDG</sequence>
<feature type="domain" description="Glycosyl hydrolase family 36 N-terminal" evidence="8">
    <location>
        <begin position="33"/>
        <end position="270"/>
    </location>
</feature>
<dbReference type="Gene3D" id="2.70.98.60">
    <property type="entry name" value="alpha-galactosidase from lactobacil brevis"/>
    <property type="match status" value="1"/>
</dbReference>
<dbReference type="InterPro" id="IPR002252">
    <property type="entry name" value="Glyco_hydro_36"/>
</dbReference>
<keyword evidence="3 5" id="KW-0378">Hydrolase</keyword>
<accession>A0A239DJX8</accession>
<evidence type="ECO:0000313" key="9">
    <source>
        <dbReference type="EMBL" id="SNS32519.1"/>
    </source>
</evidence>
<dbReference type="Pfam" id="PF16874">
    <property type="entry name" value="Glyco_hydro_36C"/>
    <property type="match status" value="1"/>
</dbReference>
<dbReference type="EC" id="3.2.1.22" evidence="2 5"/>
<dbReference type="InterPro" id="IPR031704">
    <property type="entry name" value="Glyco_hydro_36_N"/>
</dbReference>
<dbReference type="AlphaFoldDB" id="A0A239DJX8"/>
<dbReference type="SUPFAM" id="SSF51445">
    <property type="entry name" value="(Trans)glycosidases"/>
    <property type="match status" value="1"/>
</dbReference>
<evidence type="ECO:0000256" key="5">
    <source>
        <dbReference type="PIRNR" id="PIRNR005536"/>
    </source>
</evidence>